<dbReference type="EMBL" id="OB660052">
    <property type="protein sequence ID" value="CAD7222371.1"/>
    <property type="molecule type" value="Genomic_DNA"/>
</dbReference>
<name>A0A7R8W090_9CRUS</name>
<reference evidence="1" key="1">
    <citation type="submission" date="2020-11" db="EMBL/GenBank/DDBJ databases">
        <authorList>
            <person name="Tran Van P."/>
        </authorList>
    </citation>
    <scope>NUCLEOTIDE SEQUENCE</scope>
</reference>
<evidence type="ECO:0000313" key="1">
    <source>
        <dbReference type="EMBL" id="CAD7222371.1"/>
    </source>
</evidence>
<protein>
    <submittedName>
        <fullName evidence="1">Uncharacterized protein</fullName>
    </submittedName>
</protein>
<accession>A0A7R8W090</accession>
<dbReference type="AlphaFoldDB" id="A0A7R8W090"/>
<organism evidence="1">
    <name type="scientific">Cyprideis torosa</name>
    <dbReference type="NCBI Taxonomy" id="163714"/>
    <lineage>
        <taxon>Eukaryota</taxon>
        <taxon>Metazoa</taxon>
        <taxon>Ecdysozoa</taxon>
        <taxon>Arthropoda</taxon>
        <taxon>Crustacea</taxon>
        <taxon>Oligostraca</taxon>
        <taxon>Ostracoda</taxon>
        <taxon>Podocopa</taxon>
        <taxon>Podocopida</taxon>
        <taxon>Cytherocopina</taxon>
        <taxon>Cytheroidea</taxon>
        <taxon>Cytherideidae</taxon>
        <taxon>Cyprideis</taxon>
    </lineage>
</organism>
<proteinExistence type="predicted"/>
<gene>
    <name evidence="1" type="ORF">CTOB1V02_LOCUS382</name>
</gene>
<sequence length="166" mass="18976">MRFFWILLLVTALTWHTALTDENSEKAPVHQEAEKTKDDGKSKPLEDSKGEISTLAGFLNVFLRLLGLQPPKASKQLVQFANVPTFQELAELAGFLFGITKWDRFWLGYPEKLGLPEKELTNSERRVDSVDDIEGFVDTMGNIEDNPEFNFDPKENEIKKRRGLFS</sequence>